<gene>
    <name evidence="3" type="ORF">PG986_001932</name>
</gene>
<dbReference type="GeneID" id="92071216"/>
<reference evidence="3 4" key="1">
    <citation type="submission" date="2023-01" db="EMBL/GenBank/DDBJ databases">
        <title>Analysis of 21 Apiospora genomes using comparative genomics revels a genus with tremendous synthesis potential of carbohydrate active enzymes and secondary metabolites.</title>
        <authorList>
            <person name="Sorensen T."/>
        </authorList>
    </citation>
    <scope>NUCLEOTIDE SEQUENCE [LARGE SCALE GENOMIC DNA]</scope>
    <source>
        <strain evidence="3 4">CBS 24483</strain>
    </source>
</reference>
<dbReference type="PANTHER" id="PTHR11081:SF59">
    <property type="entry name" value="FI23547P1"/>
    <property type="match status" value="1"/>
</dbReference>
<organism evidence="3 4">
    <name type="scientific">Apiospora aurea</name>
    <dbReference type="NCBI Taxonomy" id="335848"/>
    <lineage>
        <taxon>Eukaryota</taxon>
        <taxon>Fungi</taxon>
        <taxon>Dikarya</taxon>
        <taxon>Ascomycota</taxon>
        <taxon>Pezizomycotina</taxon>
        <taxon>Sordariomycetes</taxon>
        <taxon>Xylariomycetidae</taxon>
        <taxon>Amphisphaeriales</taxon>
        <taxon>Apiosporaceae</taxon>
        <taxon>Apiospora</taxon>
    </lineage>
</organism>
<feature type="region of interest" description="Disordered" evidence="1">
    <location>
        <begin position="511"/>
        <end position="574"/>
    </location>
</feature>
<evidence type="ECO:0000256" key="1">
    <source>
        <dbReference type="SAM" id="MobiDB-lite"/>
    </source>
</evidence>
<comment type="caution">
    <text evidence="3">The sequence shown here is derived from an EMBL/GenBank/DDBJ whole genome shotgun (WGS) entry which is preliminary data.</text>
</comment>
<dbReference type="Pfam" id="PF00867">
    <property type="entry name" value="XPG_I"/>
    <property type="match status" value="1"/>
</dbReference>
<keyword evidence="4" id="KW-1185">Reference proteome</keyword>
<dbReference type="Proteomes" id="UP001391051">
    <property type="component" value="Unassembled WGS sequence"/>
</dbReference>
<feature type="region of interest" description="Disordered" evidence="1">
    <location>
        <begin position="610"/>
        <end position="646"/>
    </location>
</feature>
<dbReference type="EMBL" id="JAQQWE010000001">
    <property type="protein sequence ID" value="KAK7967655.1"/>
    <property type="molecule type" value="Genomic_DNA"/>
</dbReference>
<dbReference type="SUPFAM" id="SSF88723">
    <property type="entry name" value="PIN domain-like"/>
    <property type="match status" value="1"/>
</dbReference>
<accession>A0ABR1QY87</accession>
<dbReference type="Gene3D" id="3.40.50.1010">
    <property type="entry name" value="5'-nuclease"/>
    <property type="match status" value="1"/>
</dbReference>
<protein>
    <recommendedName>
        <fullName evidence="2">XPG-I domain-containing protein</fullName>
    </recommendedName>
</protein>
<sequence>MKSIGRTKLAVDAGLVYEPAGATCVWDANQSKAASSDAAGIDESLAHGNTRQSDLDFSRQSTVHLVTISGSIVAIQPYWISNLWEHTNKAYNIVPQKPTPLWQLGARHFSEHDRRQRVAVDAPPLIGRHIGAVKDRKAKNPPHAVFVFNGVAETATHPQSYVIPPPATAGAGVKGSSFNAKGNSVEKVEDVEYIDYQHVINEFTEVLRQLRIPIHAAQNDTIAECSAMNKAVLVDAVLTTDGNAFLFGAKVILRLEKTDKKVVLVYEFIPGDLAVSAPGKVFNQKALLAMALLDGEGNHRKNIFGCGTDLAIQIGRSHHGDKLWGIFVTQKSDTRETLLRDWVNRLADGLKMNPGGHFTSKRPAVAKSLPAIATSSTLRSISRYMAGIHTEIPERDETGASWEEIWNGEVDVSTLKQFTREHFDWNDTDDSFFRNLAPALVPSYVSSGKDASGMISSLEKPRSNDNGPCLMIKFRLNHIAGGESSTGNHGTSGPEQVPEWLVRQACPSSYQKWVDSQRGPSKKTPKRKVSSTQATIGSGQKRARREELKGPGPIDSFVIKAPRAQTQSPGGASALASGAIMPSPIAGSSGTQLMHRTSLNLSLMFETQSSADPSTTFEPRDPLASASTSELDDPQPRLRLPSSMKHRNRTSMYISSTWRREIRSIGS</sequence>
<evidence type="ECO:0000259" key="2">
    <source>
        <dbReference type="Pfam" id="PF00867"/>
    </source>
</evidence>
<dbReference type="InterPro" id="IPR006084">
    <property type="entry name" value="XPG/Rad2"/>
</dbReference>
<dbReference type="PANTHER" id="PTHR11081">
    <property type="entry name" value="FLAP ENDONUCLEASE FAMILY MEMBER"/>
    <property type="match status" value="1"/>
</dbReference>
<evidence type="ECO:0000313" key="3">
    <source>
        <dbReference type="EMBL" id="KAK7967655.1"/>
    </source>
</evidence>
<dbReference type="RefSeq" id="XP_066707047.1">
    <property type="nucleotide sequence ID" value="XM_066838154.1"/>
</dbReference>
<proteinExistence type="predicted"/>
<feature type="domain" description="XPG-I" evidence="2">
    <location>
        <begin position="212"/>
        <end position="262"/>
    </location>
</feature>
<evidence type="ECO:0000313" key="4">
    <source>
        <dbReference type="Proteomes" id="UP001391051"/>
    </source>
</evidence>
<name>A0ABR1QY87_9PEZI</name>
<dbReference type="InterPro" id="IPR006086">
    <property type="entry name" value="XPG-I_dom"/>
</dbReference>
<dbReference type="InterPro" id="IPR029060">
    <property type="entry name" value="PIN-like_dom_sf"/>
</dbReference>
<feature type="compositionally biased region" description="Basic residues" evidence="1">
    <location>
        <begin position="520"/>
        <end position="529"/>
    </location>
</feature>